<proteinExistence type="predicted"/>
<dbReference type="OrthoDB" id="1703270at2759"/>
<dbReference type="AlphaFoldDB" id="A0A8H4UVC4"/>
<name>A0A8H4UVC4_9HYPO</name>
<evidence type="ECO:0000256" key="1">
    <source>
        <dbReference type="SAM" id="MobiDB-lite"/>
    </source>
</evidence>
<feature type="compositionally biased region" description="Polar residues" evidence="1">
    <location>
        <begin position="103"/>
        <end position="115"/>
    </location>
</feature>
<feature type="compositionally biased region" description="Basic residues" evidence="1">
    <location>
        <begin position="200"/>
        <end position="220"/>
    </location>
</feature>
<feature type="compositionally biased region" description="Basic and acidic residues" evidence="1">
    <location>
        <begin position="45"/>
        <end position="62"/>
    </location>
</feature>
<feature type="compositionally biased region" description="Basic and acidic residues" evidence="1">
    <location>
        <begin position="720"/>
        <end position="732"/>
    </location>
</feature>
<feature type="compositionally biased region" description="Basic residues" evidence="1">
    <location>
        <begin position="86"/>
        <end position="102"/>
    </location>
</feature>
<dbReference type="EMBL" id="JABEYC010000009">
    <property type="protein sequence ID" value="KAF4984647.1"/>
    <property type="molecule type" value="Genomic_DNA"/>
</dbReference>
<feature type="region of interest" description="Disordered" evidence="1">
    <location>
        <begin position="303"/>
        <end position="345"/>
    </location>
</feature>
<feature type="region of interest" description="Disordered" evidence="1">
    <location>
        <begin position="395"/>
        <end position="428"/>
    </location>
</feature>
<organism evidence="2 3">
    <name type="scientific">Fusarium zealandicum</name>
    <dbReference type="NCBI Taxonomy" id="1053134"/>
    <lineage>
        <taxon>Eukaryota</taxon>
        <taxon>Fungi</taxon>
        <taxon>Dikarya</taxon>
        <taxon>Ascomycota</taxon>
        <taxon>Pezizomycotina</taxon>
        <taxon>Sordariomycetes</taxon>
        <taxon>Hypocreomycetidae</taxon>
        <taxon>Hypocreales</taxon>
        <taxon>Nectriaceae</taxon>
        <taxon>Fusarium</taxon>
        <taxon>Fusarium staphyleae species complex</taxon>
    </lineage>
</organism>
<evidence type="ECO:0000313" key="2">
    <source>
        <dbReference type="EMBL" id="KAF4984647.1"/>
    </source>
</evidence>
<feature type="region of interest" description="Disordered" evidence="1">
    <location>
        <begin position="76"/>
        <end position="139"/>
    </location>
</feature>
<feature type="region of interest" description="Disordered" evidence="1">
    <location>
        <begin position="157"/>
        <end position="235"/>
    </location>
</feature>
<feature type="region of interest" description="Disordered" evidence="1">
    <location>
        <begin position="444"/>
        <end position="491"/>
    </location>
</feature>
<feature type="region of interest" description="Disordered" evidence="1">
    <location>
        <begin position="720"/>
        <end position="739"/>
    </location>
</feature>
<feature type="compositionally biased region" description="Basic and acidic residues" evidence="1">
    <location>
        <begin position="24"/>
        <end position="34"/>
    </location>
</feature>
<accession>A0A8H4UVC4</accession>
<feature type="compositionally biased region" description="Polar residues" evidence="1">
    <location>
        <begin position="221"/>
        <end position="234"/>
    </location>
</feature>
<reference evidence="2" key="1">
    <citation type="journal article" date="2020" name="BMC Genomics">
        <title>Correction to: Identification and distribution of gene clusters required for synthesis of sphingolipid metabolism inhibitors in diverse species of the filamentous fungus Fusarium.</title>
        <authorList>
            <person name="Kim H.S."/>
            <person name="Lohmar J.M."/>
            <person name="Busman M."/>
            <person name="Brown D.W."/>
            <person name="Naumann T.A."/>
            <person name="Divon H.H."/>
            <person name="Lysoe E."/>
            <person name="Uhlig S."/>
            <person name="Proctor R.H."/>
        </authorList>
    </citation>
    <scope>NUCLEOTIDE SEQUENCE</scope>
    <source>
        <strain evidence="2">NRRL 22465</strain>
    </source>
</reference>
<comment type="caution">
    <text evidence="2">The sequence shown here is derived from an EMBL/GenBank/DDBJ whole genome shotgun (WGS) entry which is preliminary data.</text>
</comment>
<feature type="compositionally biased region" description="Basic and acidic residues" evidence="1">
    <location>
        <begin position="321"/>
        <end position="338"/>
    </location>
</feature>
<feature type="compositionally biased region" description="Basic and acidic residues" evidence="1">
    <location>
        <begin position="404"/>
        <end position="418"/>
    </location>
</feature>
<evidence type="ECO:0000313" key="3">
    <source>
        <dbReference type="Proteomes" id="UP000635477"/>
    </source>
</evidence>
<keyword evidence="3" id="KW-1185">Reference proteome</keyword>
<gene>
    <name evidence="2" type="ORF">FZEAL_223</name>
</gene>
<protein>
    <submittedName>
        <fullName evidence="2">Uncharacterized protein</fullName>
    </submittedName>
</protein>
<reference evidence="2" key="2">
    <citation type="submission" date="2020-05" db="EMBL/GenBank/DDBJ databases">
        <authorList>
            <person name="Kim H.-S."/>
            <person name="Proctor R.H."/>
            <person name="Brown D.W."/>
        </authorList>
    </citation>
    <scope>NUCLEOTIDE SEQUENCE</scope>
    <source>
        <strain evidence="2">NRRL 22465</strain>
    </source>
</reference>
<sequence length="739" mass="81330">MNPCAPTFIPIVASSDTGLDGDEPCSHLAKESSRPVRTVRSPRKIRLDREPRPSALDPDKYDSMFPSLRSAYPVKERVVRSSRPTRTSKMKHKRIWAKRVSKHSLQGGTSKQSRSITDDRSLDEVGEAQGRGEEANGPGLEFLKPVVYVPDEPAPELLKPTVYTPPASTHIPQGPFESDNDEPPSPKSTTAKGMPAVKSPRVRLRRPPTPHPDHRNRSRRSQNMAPTITRSNTPAGLVVPMVPAPHNPYIFGPPVQGPPPPGGFAPPYMPYPIVPWGMPPLVQPLFLPPPPGYGPSYPVWPHPIPMSGQSSQPPPQHRPKSRESSTRSESRSTSRSTRETSVPFNVAMKTASVGSLRTQAHMIKGSEWMCSSPVSTSTSSRGSRLLMVPVASGETHASLGASESRQKASKGLDKEPRELTSSVKSSGFVPTRQVQDALESTKIIKNTKPKAGDGLTRHDQRAPQVKISSSRNPPLNAPRGPSSRRQPITSAQQSLTLIGPEAGAWSQSKRWTSTATKERQVFQKMMANLRYMGSDRSPFVPQNPSDLTAFKVTIAEALRLKLAEEVKRRVARANARSTGNSKGKGNQPLGVLLRGKQYSDKLSPVFAADNCFNKYSPGSPLRRVPWPSLAELKEGGDKRTIRQGRCLPMPREHFVAPGGSTTVEDACNLDGTVRWQKKVAVERRYIRAVTEIEPSVTPPVQLQIDDIPFILRTMLHEINKEEIDGEEAKNEEEKVEQEE</sequence>
<feature type="region of interest" description="Disordered" evidence="1">
    <location>
        <begin position="11"/>
        <end position="63"/>
    </location>
</feature>
<dbReference type="Proteomes" id="UP000635477">
    <property type="component" value="Unassembled WGS sequence"/>
</dbReference>